<evidence type="ECO:0000313" key="2">
    <source>
        <dbReference type="Proteomes" id="UP000288805"/>
    </source>
</evidence>
<organism evidence="1 2">
    <name type="scientific">Vitis vinifera</name>
    <name type="common">Grape</name>
    <dbReference type="NCBI Taxonomy" id="29760"/>
    <lineage>
        <taxon>Eukaryota</taxon>
        <taxon>Viridiplantae</taxon>
        <taxon>Streptophyta</taxon>
        <taxon>Embryophyta</taxon>
        <taxon>Tracheophyta</taxon>
        <taxon>Spermatophyta</taxon>
        <taxon>Magnoliopsida</taxon>
        <taxon>eudicotyledons</taxon>
        <taxon>Gunneridae</taxon>
        <taxon>Pentapetalae</taxon>
        <taxon>rosids</taxon>
        <taxon>Vitales</taxon>
        <taxon>Vitaceae</taxon>
        <taxon>Viteae</taxon>
        <taxon>Vitis</taxon>
    </lineage>
</organism>
<dbReference type="Proteomes" id="UP000288805">
    <property type="component" value="Unassembled WGS sequence"/>
</dbReference>
<evidence type="ECO:0000313" key="1">
    <source>
        <dbReference type="EMBL" id="RVW35822.1"/>
    </source>
</evidence>
<gene>
    <name evidence="1" type="ORF">CK203_082507</name>
</gene>
<dbReference type="EMBL" id="QGNW01001593">
    <property type="protein sequence ID" value="RVW35822.1"/>
    <property type="molecule type" value="Genomic_DNA"/>
</dbReference>
<comment type="caution">
    <text evidence="1">The sequence shown here is derived from an EMBL/GenBank/DDBJ whole genome shotgun (WGS) entry which is preliminary data.</text>
</comment>
<sequence length="179" mass="19565">MEVGRACLLKGKKNFHSSPKEVLHNRCPSFPSTAMDPPQGLDPCASFPTALEVNTKPLADIALLEEVLIFQGTFSSSRSSWGEGPSSSTPFWVSDSSTLGEDRRGTTLFLKRWGGYPEWEEGALEIRVDAVKGPLSMVLQDGSEVVFLKNASSEEDPSSNKELSNFKDFSRFLGMSVKG</sequence>
<accession>A0A438DK16</accession>
<protein>
    <submittedName>
        <fullName evidence="1">Uncharacterized protein</fullName>
    </submittedName>
</protein>
<reference evidence="1 2" key="1">
    <citation type="journal article" date="2018" name="PLoS Genet.">
        <title>Population sequencing reveals clonal diversity and ancestral inbreeding in the grapevine cultivar Chardonnay.</title>
        <authorList>
            <person name="Roach M.J."/>
            <person name="Johnson D.L."/>
            <person name="Bohlmann J."/>
            <person name="van Vuuren H.J."/>
            <person name="Jones S.J."/>
            <person name="Pretorius I.S."/>
            <person name="Schmidt S.A."/>
            <person name="Borneman A.R."/>
        </authorList>
    </citation>
    <scope>NUCLEOTIDE SEQUENCE [LARGE SCALE GENOMIC DNA]</scope>
    <source>
        <strain evidence="2">cv. Chardonnay</strain>
        <tissue evidence="1">Leaf</tissue>
    </source>
</reference>
<proteinExistence type="predicted"/>
<name>A0A438DK16_VITVI</name>
<dbReference type="AlphaFoldDB" id="A0A438DK16"/>